<evidence type="ECO:0000256" key="2">
    <source>
        <dbReference type="ARBA" id="ARBA00022525"/>
    </source>
</evidence>
<feature type="signal peptide" evidence="4">
    <location>
        <begin position="1"/>
        <end position="21"/>
    </location>
</feature>
<name>E2J6S4_HYARU</name>
<feature type="region of interest" description="Disordered" evidence="3">
    <location>
        <begin position="89"/>
        <end position="205"/>
    </location>
</feature>
<dbReference type="EMBL" id="HP429117">
    <property type="protein sequence ID" value="ADN23512.1"/>
    <property type="molecule type" value="mRNA"/>
</dbReference>
<feature type="chain" id="PRO_5003159830" evidence="4">
    <location>
        <begin position="22"/>
        <end position="224"/>
    </location>
</feature>
<accession>E2J6S4</accession>
<dbReference type="Pfam" id="PF07771">
    <property type="entry name" value="TSGP1"/>
    <property type="match status" value="1"/>
</dbReference>
<protein>
    <submittedName>
        <fullName evidence="5">Salivary secreted basic tail protein</fullName>
    </submittedName>
</protein>
<dbReference type="GO" id="GO:0005576">
    <property type="term" value="C:extracellular region"/>
    <property type="evidence" value="ECO:0007669"/>
    <property type="project" value="UniProtKB-SubCell"/>
</dbReference>
<evidence type="ECO:0000256" key="4">
    <source>
        <dbReference type="SAM" id="SignalP"/>
    </source>
</evidence>
<keyword evidence="2" id="KW-0964">Secreted</keyword>
<evidence type="ECO:0000256" key="1">
    <source>
        <dbReference type="ARBA" id="ARBA00004613"/>
    </source>
</evidence>
<feature type="compositionally biased region" description="Basic and acidic residues" evidence="3">
    <location>
        <begin position="171"/>
        <end position="185"/>
    </location>
</feature>
<organism evidence="5">
    <name type="scientific">Hyalomma rufipes</name>
    <name type="common">Tick</name>
    <name type="synonym">Hyalomma marginatum rufipes</name>
    <dbReference type="NCBI Taxonomy" id="72862"/>
    <lineage>
        <taxon>Eukaryota</taxon>
        <taxon>Metazoa</taxon>
        <taxon>Ecdysozoa</taxon>
        <taxon>Arthropoda</taxon>
        <taxon>Chelicerata</taxon>
        <taxon>Arachnida</taxon>
        <taxon>Acari</taxon>
        <taxon>Parasitiformes</taxon>
        <taxon>Ixodida</taxon>
        <taxon>Ixodoidea</taxon>
        <taxon>Ixodidae</taxon>
        <taxon>Hyalomminae</taxon>
        <taxon>Hyalomma</taxon>
    </lineage>
</organism>
<proteinExistence type="evidence at transcript level"/>
<feature type="compositionally biased region" description="Basic residues" evidence="3">
    <location>
        <begin position="157"/>
        <end position="170"/>
    </location>
</feature>
<comment type="subcellular location">
    <subcellularLocation>
        <location evidence="1">Secreted</location>
    </subcellularLocation>
</comment>
<feature type="compositionally biased region" description="Polar residues" evidence="3">
    <location>
        <begin position="131"/>
        <end position="150"/>
    </location>
</feature>
<sequence>MNVFNVLLALVFLAVTDKAVGDDTCGNKTRSQAPNGDWPGCVYYCLSSSGWDRGFFVNGSWCMYTYGVNGTCYNGYCYKALPEEVTLPATDETPEPVTTQSTTTESTTVDIKLHPNHRHEREVPTPHVQITEVTESSDAMTETDATTTNRPAEEKKKKSKKTKKPKKPKDTKKPKEGDSDKDKEEKKKKKKREKKDKKTGVVVSSGVWLQILDRESIGDALFYF</sequence>
<feature type="compositionally biased region" description="Low complexity" evidence="3">
    <location>
        <begin position="95"/>
        <end position="109"/>
    </location>
</feature>
<evidence type="ECO:0000256" key="3">
    <source>
        <dbReference type="SAM" id="MobiDB-lite"/>
    </source>
</evidence>
<evidence type="ECO:0000313" key="5">
    <source>
        <dbReference type="EMBL" id="ADN23512.1"/>
    </source>
</evidence>
<dbReference type="InterPro" id="IPR011694">
    <property type="entry name" value="Ixonnexin-like"/>
</dbReference>
<feature type="compositionally biased region" description="Basic residues" evidence="3">
    <location>
        <begin position="186"/>
        <end position="197"/>
    </location>
</feature>
<keyword evidence="4" id="KW-0732">Signal</keyword>
<reference evidence="5" key="1">
    <citation type="journal article" date="2011" name="J. Proteomics">
        <title>An insight into the sialotranscriptome and proteome of the coarse bontlegged tick, Hyalomma marginatum rufipes.</title>
        <authorList>
            <person name="Francischetti I.M."/>
            <person name="Anderson J.M."/>
            <person name="Manoukis N."/>
            <person name="Pham V.M."/>
            <person name="Ribeiro J.M."/>
        </authorList>
    </citation>
    <scope>NUCLEOTIDE SEQUENCE</scope>
    <source>
        <tissue evidence="5">Salivary gland</tissue>
    </source>
</reference>
<dbReference type="AlphaFoldDB" id="E2J6S4"/>